<name>A0ACC0Q6Q1_RHOML</name>
<evidence type="ECO:0000313" key="2">
    <source>
        <dbReference type="Proteomes" id="UP001062846"/>
    </source>
</evidence>
<proteinExistence type="predicted"/>
<dbReference type="Proteomes" id="UP001062846">
    <property type="component" value="Chromosome 1"/>
</dbReference>
<comment type="caution">
    <text evidence="1">The sequence shown here is derived from an EMBL/GenBank/DDBJ whole genome shotgun (WGS) entry which is preliminary data.</text>
</comment>
<reference evidence="1" key="1">
    <citation type="submission" date="2022-02" db="EMBL/GenBank/DDBJ databases">
        <title>Plant Genome Project.</title>
        <authorList>
            <person name="Zhang R.-G."/>
        </authorList>
    </citation>
    <scope>NUCLEOTIDE SEQUENCE</scope>
    <source>
        <strain evidence="1">AT1</strain>
    </source>
</reference>
<accession>A0ACC0Q6Q1</accession>
<organism evidence="1 2">
    <name type="scientific">Rhododendron molle</name>
    <name type="common">Chinese azalea</name>
    <name type="synonym">Azalea mollis</name>
    <dbReference type="NCBI Taxonomy" id="49168"/>
    <lineage>
        <taxon>Eukaryota</taxon>
        <taxon>Viridiplantae</taxon>
        <taxon>Streptophyta</taxon>
        <taxon>Embryophyta</taxon>
        <taxon>Tracheophyta</taxon>
        <taxon>Spermatophyta</taxon>
        <taxon>Magnoliopsida</taxon>
        <taxon>eudicotyledons</taxon>
        <taxon>Gunneridae</taxon>
        <taxon>Pentapetalae</taxon>
        <taxon>asterids</taxon>
        <taxon>Ericales</taxon>
        <taxon>Ericaceae</taxon>
        <taxon>Ericoideae</taxon>
        <taxon>Rhodoreae</taxon>
        <taxon>Rhododendron</taxon>
    </lineage>
</organism>
<evidence type="ECO:0000313" key="1">
    <source>
        <dbReference type="EMBL" id="KAI8573126.1"/>
    </source>
</evidence>
<gene>
    <name evidence="1" type="ORF">RHMOL_Rhmol01G0254500</name>
</gene>
<protein>
    <submittedName>
        <fullName evidence="1">Uncharacterized protein</fullName>
    </submittedName>
</protein>
<keyword evidence="2" id="KW-1185">Reference proteome</keyword>
<sequence length="51" mass="5711">MDRNLKGIIVETDSLAASQLINDSSNDNHELNNIICEAHFPGRKPLCRFIS</sequence>
<dbReference type="EMBL" id="CM046388">
    <property type="protein sequence ID" value="KAI8573126.1"/>
    <property type="molecule type" value="Genomic_DNA"/>
</dbReference>